<comment type="caution">
    <text evidence="2">The sequence shown here is derived from an EMBL/GenBank/DDBJ whole genome shotgun (WGS) entry which is preliminary data.</text>
</comment>
<reference evidence="2" key="1">
    <citation type="submission" date="2021-03" db="EMBL/GenBank/DDBJ databases">
        <title>Draft genome sequence of rust myrtle Austropuccinia psidii MF-1, a brazilian biotype.</title>
        <authorList>
            <person name="Quecine M.C."/>
            <person name="Pachon D.M.R."/>
            <person name="Bonatelli M.L."/>
            <person name="Correr F.H."/>
            <person name="Franceschini L.M."/>
            <person name="Leite T.F."/>
            <person name="Margarido G.R.A."/>
            <person name="Almeida C.A."/>
            <person name="Ferrarezi J.A."/>
            <person name="Labate C.A."/>
        </authorList>
    </citation>
    <scope>NUCLEOTIDE SEQUENCE</scope>
    <source>
        <strain evidence="2">MF-1</strain>
    </source>
</reference>
<name>A0A9Q3J576_9BASI</name>
<dbReference type="AlphaFoldDB" id="A0A9Q3J576"/>
<gene>
    <name evidence="2" type="ORF">O181_095362</name>
</gene>
<organism evidence="2 3">
    <name type="scientific">Austropuccinia psidii MF-1</name>
    <dbReference type="NCBI Taxonomy" id="1389203"/>
    <lineage>
        <taxon>Eukaryota</taxon>
        <taxon>Fungi</taxon>
        <taxon>Dikarya</taxon>
        <taxon>Basidiomycota</taxon>
        <taxon>Pucciniomycotina</taxon>
        <taxon>Pucciniomycetes</taxon>
        <taxon>Pucciniales</taxon>
        <taxon>Sphaerophragmiaceae</taxon>
        <taxon>Austropuccinia</taxon>
    </lineage>
</organism>
<accession>A0A9Q3J576</accession>
<dbReference type="EMBL" id="AVOT02062739">
    <property type="protein sequence ID" value="MBW0555647.1"/>
    <property type="molecule type" value="Genomic_DNA"/>
</dbReference>
<protein>
    <recommendedName>
        <fullName evidence="1">Retrovirus-related Pol polyprotein from transposon TNT 1-94-like beta-barrel domain-containing protein</fullName>
    </recommendedName>
</protein>
<evidence type="ECO:0000313" key="2">
    <source>
        <dbReference type="EMBL" id="MBW0555647.1"/>
    </source>
</evidence>
<feature type="non-terminal residue" evidence="2">
    <location>
        <position position="1"/>
    </location>
</feature>
<dbReference type="Proteomes" id="UP000765509">
    <property type="component" value="Unassembled WGS sequence"/>
</dbReference>
<dbReference type="Pfam" id="PF22936">
    <property type="entry name" value="Pol_BBD"/>
    <property type="match status" value="1"/>
</dbReference>
<sequence>EARVNLTIAQALITKTHTHDRKYDKLTVVLDTGASNHMFNDKCFFSKLRTASNMPISTGCNKSTLSATATGTVKLLDKNGTMWTLKGCLYVPDLTANLVALSQFAEEIKIKRLGTNSEVYLNKETRPEFVCDAVGGILETKIAMPKEERCLNTMKLNWHDR</sequence>
<feature type="domain" description="Retrovirus-related Pol polyprotein from transposon TNT 1-94-like beta-barrel" evidence="1">
    <location>
        <begin position="29"/>
        <end position="106"/>
    </location>
</feature>
<evidence type="ECO:0000259" key="1">
    <source>
        <dbReference type="Pfam" id="PF22936"/>
    </source>
</evidence>
<keyword evidence="3" id="KW-1185">Reference proteome</keyword>
<dbReference type="InterPro" id="IPR054722">
    <property type="entry name" value="PolX-like_BBD"/>
</dbReference>
<proteinExistence type="predicted"/>
<evidence type="ECO:0000313" key="3">
    <source>
        <dbReference type="Proteomes" id="UP000765509"/>
    </source>
</evidence>
<dbReference type="OrthoDB" id="5598729at2759"/>